<proteinExistence type="predicted"/>
<evidence type="ECO:0000313" key="2">
    <source>
        <dbReference type="Proteomes" id="UP001429357"/>
    </source>
</evidence>
<reference evidence="1" key="1">
    <citation type="submission" date="2016-06" db="EMBL/GenBank/DDBJ databases">
        <authorList>
            <person name="Van Tyne D."/>
        </authorList>
    </citation>
    <scope>NUCLEOTIDE SEQUENCE</scope>
    <source>
        <strain evidence="1">JM9A</strain>
    </source>
</reference>
<keyword evidence="2" id="KW-1185">Reference proteome</keyword>
<protein>
    <submittedName>
        <fullName evidence="1">Uncharacterized protein</fullName>
    </submittedName>
</protein>
<evidence type="ECO:0000313" key="1">
    <source>
        <dbReference type="EMBL" id="MEO1781193.1"/>
    </source>
</evidence>
<comment type="caution">
    <text evidence="1">The sequence shown here is derived from an EMBL/GenBank/DDBJ whole genome shotgun (WGS) entry which is preliminary data.</text>
</comment>
<reference evidence="1" key="2">
    <citation type="submission" date="2024-02" db="EMBL/GenBank/DDBJ databases">
        <title>The Genome Sequence of Enterococcus diestrammenae JM9A.</title>
        <authorList>
            <person name="Earl A."/>
            <person name="Manson A."/>
            <person name="Gilmore M."/>
            <person name="Sanders J."/>
            <person name="Shea T."/>
            <person name="Howe W."/>
            <person name="Livny J."/>
            <person name="Cuomo C."/>
            <person name="Neafsey D."/>
            <person name="Birren B."/>
        </authorList>
    </citation>
    <scope>NUCLEOTIDE SEQUENCE</scope>
    <source>
        <strain evidence="1">JM9A</strain>
    </source>
</reference>
<accession>A0ABV0F2E6</accession>
<organism evidence="1 2">
    <name type="scientific">Enterococcus diestrammenae</name>
    <dbReference type="NCBI Taxonomy" id="1155073"/>
    <lineage>
        <taxon>Bacteria</taxon>
        <taxon>Bacillati</taxon>
        <taxon>Bacillota</taxon>
        <taxon>Bacilli</taxon>
        <taxon>Lactobacillales</taxon>
        <taxon>Enterococcaceae</taxon>
        <taxon>Enterococcus</taxon>
    </lineage>
</organism>
<sequence>MTMFFLFKHVRSGGKCQSGNGAKKGSSLVTSGKVRYTRAIKQLSGLSADSRKEGLWKILFKSSCSFLFIP</sequence>
<dbReference type="Proteomes" id="UP001429357">
    <property type="component" value="Unassembled WGS sequence"/>
</dbReference>
<gene>
    <name evidence="1" type="ORF">BAU18_000772</name>
</gene>
<name>A0ABV0F2E6_9ENTE</name>
<dbReference type="EMBL" id="MAEI02000001">
    <property type="protein sequence ID" value="MEO1781193.1"/>
    <property type="molecule type" value="Genomic_DNA"/>
</dbReference>